<proteinExistence type="predicted"/>
<name>A0A2S6APM9_9NOCA</name>
<comment type="caution">
    <text evidence="2">The sequence shown here is derived from an EMBL/GenBank/DDBJ whole genome shotgun (WGS) entry which is preliminary data.</text>
</comment>
<accession>A0A2S6APM9</accession>
<dbReference type="RefSeq" id="WP_104376351.1">
    <property type="nucleotide sequence ID" value="NZ_PSZC01000010.1"/>
</dbReference>
<sequence length="210" mass="22634">MITHVEPYTPAPGGSRNIDATDAPATPIEHGYSDAQTADLIRSCAPPHPQPLRALRARRPHPVVIGLIRPDLHACRNQAIASAVTSADLHAIQATADQYQWRVADMLRLQPGGDTDSTDPVECLLGQVRSRGADAVIVPCRLHLQIGDLRERDGLEAVRRECAVVTLSPAQVWPCTTGFVPVFGTADATGTASSSSAPRHRACTWSVERW</sequence>
<evidence type="ECO:0000313" key="3">
    <source>
        <dbReference type="Proteomes" id="UP000239874"/>
    </source>
</evidence>
<protein>
    <submittedName>
        <fullName evidence="2">Uncharacterized protein</fullName>
    </submittedName>
</protein>
<evidence type="ECO:0000256" key="1">
    <source>
        <dbReference type="SAM" id="MobiDB-lite"/>
    </source>
</evidence>
<feature type="region of interest" description="Disordered" evidence="1">
    <location>
        <begin position="1"/>
        <end position="28"/>
    </location>
</feature>
<dbReference type="OrthoDB" id="4571840at2"/>
<organism evidence="2 3">
    <name type="scientific">Nocardia nova</name>
    <dbReference type="NCBI Taxonomy" id="37330"/>
    <lineage>
        <taxon>Bacteria</taxon>
        <taxon>Bacillati</taxon>
        <taxon>Actinomycetota</taxon>
        <taxon>Actinomycetes</taxon>
        <taxon>Mycobacteriales</taxon>
        <taxon>Nocardiaceae</taxon>
        <taxon>Nocardia</taxon>
    </lineage>
</organism>
<dbReference type="EMBL" id="PSZC01000010">
    <property type="protein sequence ID" value="PPJ37231.1"/>
    <property type="molecule type" value="Genomic_DNA"/>
</dbReference>
<gene>
    <name evidence="2" type="ORF">C5E45_16410</name>
</gene>
<dbReference type="Proteomes" id="UP000239874">
    <property type="component" value="Unassembled WGS sequence"/>
</dbReference>
<dbReference type="AlphaFoldDB" id="A0A2S6APM9"/>
<evidence type="ECO:0000313" key="2">
    <source>
        <dbReference type="EMBL" id="PPJ37231.1"/>
    </source>
</evidence>
<reference evidence="2 3" key="1">
    <citation type="submission" date="2018-02" db="EMBL/GenBank/DDBJ databases">
        <title>8 Nocardia nova and 1 Nocardia cyriacigeorgica strain used for evolution to TMP-SMX.</title>
        <authorList>
            <person name="Mehta H."/>
            <person name="Weng J."/>
            <person name="Shamoo Y."/>
        </authorList>
    </citation>
    <scope>NUCLEOTIDE SEQUENCE [LARGE SCALE GENOMIC DNA]</scope>
    <source>
        <strain evidence="2 3">MDA3139</strain>
    </source>
</reference>